<evidence type="ECO:0000313" key="2">
    <source>
        <dbReference type="EMBL" id="ROR39911.1"/>
    </source>
</evidence>
<proteinExistence type="predicted"/>
<name>A0AAJ4RCF6_9BACT</name>
<dbReference type="RefSeq" id="WP_123352296.1">
    <property type="nucleotide sequence ID" value="NZ_CP027432.2"/>
</dbReference>
<accession>A0AAJ4RCF6</accession>
<dbReference type="AlphaFoldDB" id="A0AAJ4RCF6"/>
<reference evidence="1" key="3">
    <citation type="submission" date="2019-06" db="EMBL/GenBank/DDBJ databases">
        <title>A comparative analysis of the Nautiliaceae.</title>
        <authorList>
            <person name="Grosche A."/>
            <person name="Smedile F."/>
            <person name="Vetriani C."/>
        </authorList>
    </citation>
    <scope>NUCLEOTIDE SEQUENCE</scope>
    <source>
        <strain evidence="1">TB6</strain>
    </source>
</reference>
<reference evidence="2 3" key="2">
    <citation type="submission" date="2018-11" db="EMBL/GenBank/DDBJ databases">
        <title>Genomic Encyclopedia of Type Strains, Phase IV (KMG-IV): sequencing the most valuable type-strain genomes for metagenomic binning, comparative biology and taxonomic classification.</title>
        <authorList>
            <person name="Goeker M."/>
        </authorList>
    </citation>
    <scope>NUCLEOTIDE SEQUENCE [LARGE SCALE GENOMIC DNA]</scope>
    <source>
        <strain evidence="2 3">DSM 27783</strain>
    </source>
</reference>
<evidence type="ECO:0000313" key="1">
    <source>
        <dbReference type="EMBL" id="QCI27911.1"/>
    </source>
</evidence>
<dbReference type="Proteomes" id="UP000298805">
    <property type="component" value="Chromosome"/>
</dbReference>
<dbReference type="Proteomes" id="UP000272781">
    <property type="component" value="Unassembled WGS sequence"/>
</dbReference>
<dbReference type="EMBL" id="CP027432">
    <property type="protein sequence ID" value="QCI27911.1"/>
    <property type="molecule type" value="Genomic_DNA"/>
</dbReference>
<sequence length="128" mass="15144">MKKVIILLFFSVVLLFASAKIELFEKLFSTLFQKPVVYVLTNNPDIKNANSRVLIVVKSCKKADVIIGDVDKNCTKPRFLLDYYKFKNNKNAIGAFYWRKGRPQLRLRKKELEKYHLYISKEFEDFLE</sequence>
<evidence type="ECO:0000313" key="3">
    <source>
        <dbReference type="Proteomes" id="UP000272781"/>
    </source>
</evidence>
<keyword evidence="4" id="KW-1185">Reference proteome</keyword>
<gene>
    <name evidence="1" type="ORF">C6V80_02690</name>
    <name evidence="2" type="ORF">EDC58_0890</name>
</gene>
<protein>
    <submittedName>
        <fullName evidence="2">Uncharacterized protein</fullName>
    </submittedName>
</protein>
<reference evidence="4" key="1">
    <citation type="submission" date="2018-03" db="EMBL/GenBank/DDBJ databases">
        <title>A comparative analysis of the Nautiliaceae.</title>
        <authorList>
            <person name="Grosche A."/>
            <person name="Smedile F."/>
            <person name="Vetriani C."/>
        </authorList>
    </citation>
    <scope>NUCLEOTIDE SEQUENCE [LARGE SCALE GENOMIC DNA]</scope>
    <source>
        <strain evidence="4">TB6</strain>
    </source>
</reference>
<organism evidence="2 3">
    <name type="scientific">Caminibacter pacificus</name>
    <dbReference type="NCBI Taxonomy" id="1424653"/>
    <lineage>
        <taxon>Bacteria</taxon>
        <taxon>Pseudomonadati</taxon>
        <taxon>Campylobacterota</taxon>
        <taxon>Epsilonproteobacteria</taxon>
        <taxon>Nautiliales</taxon>
        <taxon>Nautiliaceae</taxon>
        <taxon>Caminibacter</taxon>
    </lineage>
</organism>
<evidence type="ECO:0000313" key="4">
    <source>
        <dbReference type="Proteomes" id="UP000298805"/>
    </source>
</evidence>
<dbReference type="EMBL" id="RJVK01000002">
    <property type="protein sequence ID" value="ROR39911.1"/>
    <property type="molecule type" value="Genomic_DNA"/>
</dbReference>